<dbReference type="PROSITE" id="PS01124">
    <property type="entry name" value="HTH_ARAC_FAMILY_2"/>
    <property type="match status" value="1"/>
</dbReference>
<feature type="transmembrane region" description="Helical" evidence="4">
    <location>
        <begin position="122"/>
        <end position="148"/>
    </location>
</feature>
<gene>
    <name evidence="6" type="ORF">GCM10007384_24320</name>
</gene>
<keyword evidence="2" id="KW-0238">DNA-binding</keyword>
<organism evidence="6 7">
    <name type="scientific">Aquimarina muelleri</name>
    <dbReference type="NCBI Taxonomy" id="279356"/>
    <lineage>
        <taxon>Bacteria</taxon>
        <taxon>Pseudomonadati</taxon>
        <taxon>Bacteroidota</taxon>
        <taxon>Flavobacteriia</taxon>
        <taxon>Flavobacteriales</taxon>
        <taxon>Flavobacteriaceae</taxon>
        <taxon>Aquimarina</taxon>
    </lineage>
</organism>
<evidence type="ECO:0000259" key="5">
    <source>
        <dbReference type="PROSITE" id="PS01124"/>
    </source>
</evidence>
<feature type="transmembrane region" description="Helical" evidence="4">
    <location>
        <begin position="92"/>
        <end position="110"/>
    </location>
</feature>
<feature type="transmembrane region" description="Helical" evidence="4">
    <location>
        <begin position="37"/>
        <end position="56"/>
    </location>
</feature>
<evidence type="ECO:0000256" key="1">
    <source>
        <dbReference type="ARBA" id="ARBA00023015"/>
    </source>
</evidence>
<keyword evidence="4" id="KW-0472">Membrane</keyword>
<keyword evidence="4" id="KW-0812">Transmembrane</keyword>
<evidence type="ECO:0000256" key="4">
    <source>
        <dbReference type="SAM" id="Phobius"/>
    </source>
</evidence>
<evidence type="ECO:0000256" key="2">
    <source>
        <dbReference type="ARBA" id="ARBA00023125"/>
    </source>
</evidence>
<sequence>MDTLFYVYLILGVQSFVVALILIFYKSKKPKINKYLGLFFMSLCIELLSYIFMWSIEEAIKIYNPFTFNFLNMLFVFFYAMETAGIEIRKKYQYYIPAIIEFFIFSILFIKKIENPNLKPSIGYVLFLFFDLFSSTFFIIYMCVRTILAIKDHNKFLPFFYADVKYKSLGWLAVFCKIFIVYHLIALSFVITSFEGEYIRFMLDGLALLLLYYFTIGSLMQINIVNMTSEKEVKLSKRKQEENKEFYEKISKIVEVFMIEEKAYLDPDMTLKLFAKKTKTCSRDISKTISVMGYKNFNTYINYYRVEEFKNLIGSEKHKKYSNTALAREAGFNSRASFYKNFKEIVGISPSEYFESLNSDVM</sequence>
<dbReference type="AlphaFoldDB" id="A0A918JVU6"/>
<feature type="domain" description="HTH araC/xylS-type" evidence="5">
    <location>
        <begin position="248"/>
        <end position="356"/>
    </location>
</feature>
<dbReference type="GO" id="GO:0003700">
    <property type="term" value="F:DNA-binding transcription factor activity"/>
    <property type="evidence" value="ECO:0007669"/>
    <property type="project" value="InterPro"/>
</dbReference>
<evidence type="ECO:0000256" key="3">
    <source>
        <dbReference type="ARBA" id="ARBA00023163"/>
    </source>
</evidence>
<dbReference type="EMBL" id="BMWS01000016">
    <property type="protein sequence ID" value="GGX22251.1"/>
    <property type="molecule type" value="Genomic_DNA"/>
</dbReference>
<reference evidence="6 7" key="1">
    <citation type="journal article" date="2014" name="Int. J. Syst. Evol. Microbiol.">
        <title>Complete genome sequence of Corynebacterium casei LMG S-19264T (=DSM 44701T), isolated from a smear-ripened cheese.</title>
        <authorList>
            <consortium name="US DOE Joint Genome Institute (JGI-PGF)"/>
            <person name="Walter F."/>
            <person name="Albersmeier A."/>
            <person name="Kalinowski J."/>
            <person name="Ruckert C."/>
        </authorList>
    </citation>
    <scope>NUCLEOTIDE SEQUENCE [LARGE SCALE GENOMIC DNA]</scope>
    <source>
        <strain evidence="6 7">KCTC 12285</strain>
    </source>
</reference>
<evidence type="ECO:0000313" key="6">
    <source>
        <dbReference type="EMBL" id="GGX22251.1"/>
    </source>
</evidence>
<dbReference type="SUPFAM" id="SSF46689">
    <property type="entry name" value="Homeodomain-like"/>
    <property type="match status" value="1"/>
</dbReference>
<dbReference type="Pfam" id="PF12833">
    <property type="entry name" value="HTH_18"/>
    <property type="match status" value="1"/>
</dbReference>
<keyword evidence="1" id="KW-0805">Transcription regulation</keyword>
<proteinExistence type="predicted"/>
<dbReference type="RefSeq" id="WP_027412226.1">
    <property type="nucleotide sequence ID" value="NZ_BMWS01000016.1"/>
</dbReference>
<dbReference type="GO" id="GO:0043565">
    <property type="term" value="F:sequence-specific DNA binding"/>
    <property type="evidence" value="ECO:0007669"/>
    <property type="project" value="InterPro"/>
</dbReference>
<name>A0A918JVU6_9FLAO</name>
<dbReference type="SMART" id="SM00342">
    <property type="entry name" value="HTH_ARAC"/>
    <property type="match status" value="1"/>
</dbReference>
<comment type="caution">
    <text evidence="6">The sequence shown here is derived from an EMBL/GenBank/DDBJ whole genome shotgun (WGS) entry which is preliminary data.</text>
</comment>
<dbReference type="Proteomes" id="UP000601108">
    <property type="component" value="Unassembled WGS sequence"/>
</dbReference>
<keyword evidence="7" id="KW-1185">Reference proteome</keyword>
<evidence type="ECO:0000313" key="7">
    <source>
        <dbReference type="Proteomes" id="UP000601108"/>
    </source>
</evidence>
<keyword evidence="3" id="KW-0804">Transcription</keyword>
<feature type="transmembrane region" description="Helical" evidence="4">
    <location>
        <begin position="169"/>
        <end position="194"/>
    </location>
</feature>
<feature type="transmembrane region" description="Helical" evidence="4">
    <location>
        <begin position="206"/>
        <end position="229"/>
    </location>
</feature>
<protein>
    <submittedName>
        <fullName evidence="6">Transcriptional regulator</fullName>
    </submittedName>
</protein>
<feature type="transmembrane region" description="Helical" evidence="4">
    <location>
        <begin position="6"/>
        <end position="25"/>
    </location>
</feature>
<dbReference type="InterPro" id="IPR009057">
    <property type="entry name" value="Homeodomain-like_sf"/>
</dbReference>
<dbReference type="PANTHER" id="PTHR43280">
    <property type="entry name" value="ARAC-FAMILY TRANSCRIPTIONAL REGULATOR"/>
    <property type="match status" value="1"/>
</dbReference>
<dbReference type="InterPro" id="IPR018060">
    <property type="entry name" value="HTH_AraC"/>
</dbReference>
<feature type="transmembrane region" description="Helical" evidence="4">
    <location>
        <begin position="62"/>
        <end position="80"/>
    </location>
</feature>
<keyword evidence="4" id="KW-1133">Transmembrane helix</keyword>
<dbReference type="PANTHER" id="PTHR43280:SF29">
    <property type="entry name" value="ARAC-FAMILY TRANSCRIPTIONAL REGULATOR"/>
    <property type="match status" value="1"/>
</dbReference>
<accession>A0A918JVU6</accession>
<dbReference type="Gene3D" id="1.10.10.60">
    <property type="entry name" value="Homeodomain-like"/>
    <property type="match status" value="1"/>
</dbReference>